<keyword evidence="2" id="KW-1185">Reference proteome</keyword>
<accession>A0ABU1VM06</accession>
<evidence type="ECO:0000313" key="1">
    <source>
        <dbReference type="EMBL" id="MDR7098516.1"/>
    </source>
</evidence>
<sequence>MGCSTRLTLDLYLNVSAAPVANFPHKSMGWTTTTRYLEGSKWRH</sequence>
<gene>
    <name evidence="1" type="ORF">J2X04_000863</name>
</gene>
<proteinExistence type="predicted"/>
<protein>
    <submittedName>
        <fullName evidence="1">Uncharacterized protein</fullName>
    </submittedName>
</protein>
<comment type="caution">
    <text evidence="1">The sequence shown here is derived from an EMBL/GenBank/DDBJ whole genome shotgun (WGS) entry which is preliminary data.</text>
</comment>
<reference evidence="1 2" key="1">
    <citation type="submission" date="2023-07" db="EMBL/GenBank/DDBJ databases">
        <title>Sorghum-associated microbial communities from plants grown in Nebraska, USA.</title>
        <authorList>
            <person name="Schachtman D."/>
        </authorList>
    </citation>
    <scope>NUCLEOTIDE SEQUENCE [LARGE SCALE GENOMIC DNA]</scope>
    <source>
        <strain evidence="1 2">BE187</strain>
    </source>
</reference>
<evidence type="ECO:0000313" key="2">
    <source>
        <dbReference type="Proteomes" id="UP001267878"/>
    </source>
</evidence>
<dbReference type="Proteomes" id="UP001267878">
    <property type="component" value="Unassembled WGS sequence"/>
</dbReference>
<dbReference type="EMBL" id="JAVDVW010000001">
    <property type="protein sequence ID" value="MDR7098516.1"/>
    <property type="molecule type" value="Genomic_DNA"/>
</dbReference>
<name>A0ABU1VM06_9GAMM</name>
<organism evidence="1 2">
    <name type="scientific">Agrilutibacter niabensis</name>
    <dbReference type="NCBI Taxonomy" id="380628"/>
    <lineage>
        <taxon>Bacteria</taxon>
        <taxon>Pseudomonadati</taxon>
        <taxon>Pseudomonadota</taxon>
        <taxon>Gammaproteobacteria</taxon>
        <taxon>Lysobacterales</taxon>
        <taxon>Lysobacteraceae</taxon>
        <taxon>Agrilutibacter</taxon>
    </lineage>
</organism>